<organism evidence="1">
    <name type="scientific">Candidatus Actinomarina minuta</name>
    <dbReference type="NCBI Taxonomy" id="1389454"/>
    <lineage>
        <taxon>Bacteria</taxon>
        <taxon>Bacillati</taxon>
        <taxon>Actinomycetota</taxon>
        <taxon>Actinomycetes</taxon>
        <taxon>Candidatus Actinomarinidae</taxon>
        <taxon>Candidatus Actinomarinales</taxon>
        <taxon>Candidatus Actinomarineae</taxon>
        <taxon>Candidatus Actinomarinaceae</taxon>
        <taxon>Candidatus Actinomarina</taxon>
    </lineage>
</organism>
<dbReference type="EMBL" id="KC811115">
    <property type="protein sequence ID" value="AGQ18902.1"/>
    <property type="molecule type" value="Genomic_DNA"/>
</dbReference>
<evidence type="ECO:0000313" key="1">
    <source>
        <dbReference type="EMBL" id="AGQ18902.1"/>
    </source>
</evidence>
<reference evidence="1" key="1">
    <citation type="journal article" date="2013" name="Sci. Rep.">
        <title>Metagenomics uncovers a new group of low GC and ultra-small marine Actinobacteria.</title>
        <authorList>
            <person name="Ghai R."/>
            <person name="Mizuno C.M."/>
            <person name="Picazo A."/>
            <person name="Camacho A."/>
            <person name="Rodriguez-Valera F."/>
        </authorList>
    </citation>
    <scope>NUCLEOTIDE SEQUENCE</scope>
</reference>
<accession>S5DVF1</accession>
<dbReference type="AlphaFoldDB" id="S5DVF1"/>
<proteinExistence type="predicted"/>
<protein>
    <submittedName>
        <fullName evidence="1">MedDCM-OCT-S28-C64-cds32</fullName>
    </submittedName>
</protein>
<name>S5DVF1_9ACTN</name>
<sequence length="51" mass="5958">MSINFLYTLGLNDMKLYKHRKKSSYENEIEIEKTGDKNSVNIYTLSSDDLP</sequence>